<proteinExistence type="predicted"/>
<evidence type="ECO:0000313" key="2">
    <source>
        <dbReference type="Proteomes" id="UP000472710"/>
    </source>
</evidence>
<accession>A0ABQ1CYD5</accession>
<comment type="caution">
    <text evidence="1">The sequence shown here is derived from an EMBL/GenBank/DDBJ whole genome shotgun (WGS) entry which is preliminary data.</text>
</comment>
<sequence>MDIAIHRIEPPIDIYDLAGAHEAVGDTLSYPLHTRLACHLTNDGVPHDADRMISHLGARVTTCADHEAAAATAAKDHYESLGN</sequence>
<reference evidence="1 2" key="1">
    <citation type="submission" date="2020-02" db="EMBL/GenBank/DDBJ databases">
        <title>Whole genome shotgun sequence of Streptomyces diastaticus subsp. diastaticus NBRC 13412.</title>
        <authorList>
            <person name="Ichikawa N."/>
            <person name="Komaki H."/>
            <person name="Tamura T."/>
        </authorList>
    </citation>
    <scope>NUCLEOTIDE SEQUENCE [LARGE SCALE GENOMIC DNA]</scope>
    <source>
        <strain evidence="1 2">NBRC 13412</strain>
    </source>
</reference>
<protein>
    <submittedName>
        <fullName evidence="1">Uncharacterized protein</fullName>
    </submittedName>
</protein>
<dbReference type="GeneID" id="95073891"/>
<gene>
    <name evidence="1" type="ORF">Sdia_60870</name>
</gene>
<name>A0ABQ1CYD5_STRDI</name>
<dbReference type="Proteomes" id="UP000472710">
    <property type="component" value="Unassembled WGS sequence"/>
</dbReference>
<dbReference type="RefSeq" id="WP_189501240.1">
    <property type="nucleotide sequence ID" value="NZ_BLLN01000009.1"/>
</dbReference>
<dbReference type="EMBL" id="BLLN01000009">
    <property type="protein sequence ID" value="GFH75319.1"/>
    <property type="molecule type" value="Genomic_DNA"/>
</dbReference>
<evidence type="ECO:0000313" key="1">
    <source>
        <dbReference type="EMBL" id="GFH75319.1"/>
    </source>
</evidence>
<organism evidence="1 2">
    <name type="scientific">Streptomyces diastaticus subsp. diastaticus</name>
    <dbReference type="NCBI Taxonomy" id="68040"/>
    <lineage>
        <taxon>Bacteria</taxon>
        <taxon>Bacillati</taxon>
        <taxon>Actinomycetota</taxon>
        <taxon>Actinomycetes</taxon>
        <taxon>Kitasatosporales</taxon>
        <taxon>Streptomycetaceae</taxon>
        <taxon>Streptomyces</taxon>
        <taxon>Streptomyces diastaticus group</taxon>
    </lineage>
</organism>
<keyword evidence="2" id="KW-1185">Reference proteome</keyword>